<evidence type="ECO:0000256" key="4">
    <source>
        <dbReference type="ARBA" id="ARBA00009028"/>
    </source>
</evidence>
<keyword evidence="5" id="KW-0158">Chromosome</keyword>
<evidence type="ECO:0000256" key="13">
    <source>
        <dbReference type="ARBA" id="ARBA00023211"/>
    </source>
</evidence>
<keyword evidence="20" id="KW-1133">Transmembrane helix</keyword>
<evidence type="ECO:0000256" key="1">
    <source>
        <dbReference type="ARBA" id="ARBA00001936"/>
    </source>
</evidence>
<comment type="similarity">
    <text evidence="4 16 18">Belongs to the MRE11/RAD32 family.</text>
</comment>
<keyword evidence="8 16" id="KW-0255">Endonuclease</keyword>
<feature type="compositionally biased region" description="Acidic residues" evidence="19">
    <location>
        <begin position="616"/>
        <end position="644"/>
    </location>
</feature>
<evidence type="ECO:0000259" key="21">
    <source>
        <dbReference type="SMART" id="SM01347"/>
    </source>
</evidence>
<dbReference type="InterPro" id="IPR007281">
    <property type="entry name" value="Mre11_DNA-bd"/>
</dbReference>
<reference evidence="22" key="1">
    <citation type="submission" date="2014-03" db="EMBL/GenBank/DDBJ databases">
        <authorList>
            <person name="Casaregola S."/>
        </authorList>
    </citation>
    <scope>NUCLEOTIDE SEQUENCE [LARGE SCALE GENOMIC DNA]</scope>
    <source>
        <strain evidence="22">CLIB 918</strain>
    </source>
</reference>
<dbReference type="GO" id="GO:0030145">
    <property type="term" value="F:manganese ion binding"/>
    <property type="evidence" value="ECO:0007669"/>
    <property type="project" value="UniProtKB-UniRule"/>
</dbReference>
<dbReference type="GO" id="GO:0000723">
    <property type="term" value="P:telomere maintenance"/>
    <property type="evidence" value="ECO:0007669"/>
    <property type="project" value="TreeGrafter"/>
</dbReference>
<dbReference type="STRING" id="1173061.A0A0J9XF95"/>
<feature type="region of interest" description="Disordered" evidence="19">
    <location>
        <begin position="572"/>
        <end position="761"/>
    </location>
</feature>
<evidence type="ECO:0000256" key="2">
    <source>
        <dbReference type="ARBA" id="ARBA00004123"/>
    </source>
</evidence>
<keyword evidence="7" id="KW-0479">Metal-binding</keyword>
<dbReference type="GO" id="GO:0007095">
    <property type="term" value="P:mitotic G2 DNA damage checkpoint signaling"/>
    <property type="evidence" value="ECO:0007669"/>
    <property type="project" value="TreeGrafter"/>
</dbReference>
<protein>
    <recommendedName>
        <fullName evidence="16">Double-strand break repair protein</fullName>
    </recommendedName>
</protein>
<dbReference type="Pfam" id="PF00149">
    <property type="entry name" value="Metallophos"/>
    <property type="match status" value="1"/>
</dbReference>
<organism evidence="22 23">
    <name type="scientific">Geotrichum candidum</name>
    <name type="common">Oospora lactis</name>
    <name type="synonym">Dipodascus geotrichum</name>
    <dbReference type="NCBI Taxonomy" id="1173061"/>
    <lineage>
        <taxon>Eukaryota</taxon>
        <taxon>Fungi</taxon>
        <taxon>Dikarya</taxon>
        <taxon>Ascomycota</taxon>
        <taxon>Saccharomycotina</taxon>
        <taxon>Dipodascomycetes</taxon>
        <taxon>Dipodascales</taxon>
        <taxon>Dipodascaceae</taxon>
        <taxon>Geotrichum</taxon>
    </lineage>
</organism>
<evidence type="ECO:0000313" key="22">
    <source>
        <dbReference type="EMBL" id="CDO56048.1"/>
    </source>
</evidence>
<sequence length="761" mass="84431">MSTYEGSDTIRILLTTDNHVGYNESDPIRGQDSARTFREAMEIARNREVDMILQGGDLFHINKPTRKSMYDVITAVRTACYGDKPCELELLNEVDLGLEKELNHINYEDPNINVAIPFFGISGNHDDAAGDSLLSPMDVLAATGLINHFGQVPESDNITVSPILLKKGNTKLALYGLANVRDERLFRTFREGQVKFLRPEGAQEEWFNLMAVHQNHVAHTETSYLPETFLPDFLDFILWGHEHDCITEPSKNPETEFHVFQPGSSVATSLIEGEALPKHIAILSVTGKTFKLEKIRLKTVRPFVIKSVSLQDDSGIKPHPSQKGEISKWLTRQVESLIATARKDWLETQDGPVAEEDIPLPLIRLKVEYTGGYEVENPRRFSNRFVGKVANVNDVVHFHKRRAAATTGKIKLAQVNNNSLSSDSGSLDNIKVQVLVEEYLKDSLLELLPENGMGEAISNFVDKDEKQAVKSYVALSEFYNIHVLTIVTDFGCCCFLLFFLEKRKNQKSFSHKASIPRNAASRPTSTVSHLQSAGPPRLASSSRSMANIRSTTGKNTSNDGFGEVIGFLDTIVDDSESSTTPSSKKSRRTTKEPATTRGRNASRDRGSKLSKVTYAESEDDDEEEPIVDDNDDDDDFEDNDDIDIIDTPVPKLTRKSHTTASTTTKRKKAGVALEPTKPSTPVSSRIPWHHEEPAAKPTRTSRATKASPASTPRKTSSRTTRATKPAAAPKMKQTSLSRSGFDLIPASADPMDLDEDEDDGF</sequence>
<evidence type="ECO:0000256" key="7">
    <source>
        <dbReference type="ARBA" id="ARBA00022723"/>
    </source>
</evidence>
<keyword evidence="20" id="KW-0812">Transmembrane</keyword>
<keyword evidence="9 16" id="KW-0227">DNA damage</keyword>
<feature type="region of interest" description="Disordered" evidence="19">
    <location>
        <begin position="510"/>
        <end position="559"/>
    </location>
</feature>
<keyword evidence="11 16" id="KW-0269">Exonuclease</keyword>
<comment type="caution">
    <text evidence="22">The sequence shown here is derived from an EMBL/GenBank/DDBJ whole genome shotgun (WGS) entry which is preliminary data.</text>
</comment>
<evidence type="ECO:0000256" key="17">
    <source>
        <dbReference type="PIRSR" id="PIRSR000882-1"/>
    </source>
</evidence>
<evidence type="ECO:0000256" key="18">
    <source>
        <dbReference type="RuleBase" id="RU003447"/>
    </source>
</evidence>
<accession>A0A0J9XF95</accession>
<dbReference type="SMART" id="SM01347">
    <property type="entry name" value="Mre11_DNA_bind"/>
    <property type="match status" value="1"/>
</dbReference>
<dbReference type="InterPro" id="IPR004843">
    <property type="entry name" value="Calcineurin-like_PHP"/>
</dbReference>
<dbReference type="CDD" id="cd00840">
    <property type="entry name" value="MPP_Mre11_N"/>
    <property type="match status" value="1"/>
</dbReference>
<dbReference type="Proteomes" id="UP000242525">
    <property type="component" value="Unassembled WGS sequence"/>
</dbReference>
<name>A0A0J9XF95_GEOCN</name>
<evidence type="ECO:0000256" key="9">
    <source>
        <dbReference type="ARBA" id="ARBA00022763"/>
    </source>
</evidence>
<evidence type="ECO:0000256" key="11">
    <source>
        <dbReference type="ARBA" id="ARBA00022839"/>
    </source>
</evidence>
<dbReference type="Gene3D" id="3.60.21.10">
    <property type="match status" value="1"/>
</dbReference>
<dbReference type="NCBIfam" id="TIGR00583">
    <property type="entry name" value="mre11"/>
    <property type="match status" value="1"/>
</dbReference>
<evidence type="ECO:0000256" key="3">
    <source>
        <dbReference type="ARBA" id="ARBA00004286"/>
    </source>
</evidence>
<dbReference type="InterPro" id="IPR041796">
    <property type="entry name" value="Mre11_N"/>
</dbReference>
<keyword evidence="10 16" id="KW-0378">Hydrolase</keyword>
<keyword evidence="20" id="KW-0472">Membrane</keyword>
<feature type="compositionally biased region" description="Low complexity" evidence="19">
    <location>
        <begin position="706"/>
        <end position="730"/>
    </location>
</feature>
<evidence type="ECO:0000256" key="20">
    <source>
        <dbReference type="SAM" id="Phobius"/>
    </source>
</evidence>
<comment type="function">
    <text evidence="16">Core component of the MRN complex, which plays a central role in double-strand break (DSB) repair, DNA recombination, maintenance of telomere integrity and meiosis. The MRN complex is involved in the repair of DNA double-strand breaks (DSBs) via homologous recombination (HR), an error-free mechanism which primarily occurs during S and G2 phases. The complex (1) mediates the end resection of damaged DNA, which generates proper single-stranded DNA, a key initial steps in HR, and is (2) required for the recruitment of other repair factors and efficient activation of ATM and ATR upon DNA damage. Within the MRN complex, MRE11 possesses both single-strand endonuclease activity and double-strand-specific 3'-5' exonuclease activity. MRE11 first endonucleolytically cleaves the 5' strand at DNA DSB ends to prevent non-homologous end joining (NHEJ) and licence HR. It then generates a single-stranded DNA gap via 3' to 5' exonucleolytic degradation, which is required for single-strand invasion and recombination.</text>
</comment>
<dbReference type="GO" id="GO:0000014">
    <property type="term" value="F:single-stranded DNA endodeoxyribonuclease activity"/>
    <property type="evidence" value="ECO:0007669"/>
    <property type="project" value="TreeGrafter"/>
</dbReference>
<dbReference type="AlphaFoldDB" id="A0A0J9XF95"/>
<dbReference type="FunFam" id="3.60.21.10:FF:000011">
    <property type="entry name" value="Double-strand break repair protein"/>
    <property type="match status" value="1"/>
</dbReference>
<evidence type="ECO:0000256" key="5">
    <source>
        <dbReference type="ARBA" id="ARBA00022454"/>
    </source>
</evidence>
<proteinExistence type="inferred from homology"/>
<dbReference type="GO" id="GO:0008296">
    <property type="term" value="F:3'-5'-DNA exonuclease activity"/>
    <property type="evidence" value="ECO:0007669"/>
    <property type="project" value="InterPro"/>
</dbReference>
<dbReference type="SUPFAM" id="SSF56300">
    <property type="entry name" value="Metallo-dependent phosphatases"/>
    <property type="match status" value="1"/>
</dbReference>
<dbReference type="EMBL" id="CCBN010000013">
    <property type="protein sequence ID" value="CDO56048.1"/>
    <property type="molecule type" value="Genomic_DNA"/>
</dbReference>
<comment type="subcellular location">
    <subcellularLocation>
        <location evidence="3">Chromosome</location>
    </subcellularLocation>
    <subcellularLocation>
        <location evidence="2 16">Nucleus</location>
    </subcellularLocation>
</comment>
<evidence type="ECO:0000256" key="14">
    <source>
        <dbReference type="ARBA" id="ARBA00023242"/>
    </source>
</evidence>
<dbReference type="GO" id="GO:0042138">
    <property type="term" value="P:meiotic DNA double-strand break formation"/>
    <property type="evidence" value="ECO:0007669"/>
    <property type="project" value="TreeGrafter"/>
</dbReference>
<dbReference type="InterPro" id="IPR038487">
    <property type="entry name" value="Mre11_capping_dom"/>
</dbReference>
<evidence type="ECO:0000256" key="16">
    <source>
        <dbReference type="PIRNR" id="PIRNR000882"/>
    </source>
</evidence>
<dbReference type="PANTHER" id="PTHR10139:SF1">
    <property type="entry name" value="DOUBLE-STRAND BREAK REPAIR PROTEIN MRE11"/>
    <property type="match status" value="1"/>
</dbReference>
<evidence type="ECO:0000256" key="15">
    <source>
        <dbReference type="ARBA" id="ARBA00023254"/>
    </source>
</evidence>
<keyword evidence="13 16" id="KW-0464">Manganese</keyword>
<dbReference type="PANTHER" id="PTHR10139">
    <property type="entry name" value="DOUBLE-STRAND BREAK REPAIR PROTEIN MRE11"/>
    <property type="match status" value="1"/>
</dbReference>
<evidence type="ECO:0000256" key="12">
    <source>
        <dbReference type="ARBA" id="ARBA00023204"/>
    </source>
</evidence>
<dbReference type="InterPro" id="IPR029052">
    <property type="entry name" value="Metallo-depent_PP-like"/>
</dbReference>
<gene>
    <name evidence="22" type="ORF">BN980_GECA13s02177g</name>
</gene>
<dbReference type="GO" id="GO:0030870">
    <property type="term" value="C:Mre11 complex"/>
    <property type="evidence" value="ECO:0007669"/>
    <property type="project" value="UniProtKB-UniRule"/>
</dbReference>
<feature type="active site" description="Proton donor" evidence="17">
    <location>
        <position position="125"/>
    </location>
</feature>
<feature type="domain" description="Mre11 DNA-binding" evidence="21">
    <location>
        <begin position="290"/>
        <end position="460"/>
    </location>
</feature>
<feature type="compositionally biased region" description="Polar residues" evidence="19">
    <location>
        <begin position="539"/>
        <end position="559"/>
    </location>
</feature>
<evidence type="ECO:0000256" key="8">
    <source>
        <dbReference type="ARBA" id="ARBA00022759"/>
    </source>
</evidence>
<dbReference type="GO" id="GO:0031573">
    <property type="term" value="P:mitotic intra-S DNA damage checkpoint signaling"/>
    <property type="evidence" value="ECO:0007669"/>
    <property type="project" value="TreeGrafter"/>
</dbReference>
<evidence type="ECO:0000256" key="10">
    <source>
        <dbReference type="ARBA" id="ARBA00022801"/>
    </source>
</evidence>
<keyword evidence="12 16" id="KW-0234">DNA repair</keyword>
<keyword evidence="23" id="KW-1185">Reference proteome</keyword>
<dbReference type="InterPro" id="IPR003701">
    <property type="entry name" value="Mre11"/>
</dbReference>
<dbReference type="GO" id="GO:0035861">
    <property type="term" value="C:site of double-strand break"/>
    <property type="evidence" value="ECO:0007669"/>
    <property type="project" value="TreeGrafter"/>
</dbReference>
<dbReference type="PIRSF" id="PIRSF000882">
    <property type="entry name" value="DSB_repair_MRE11"/>
    <property type="match status" value="1"/>
</dbReference>
<keyword evidence="6 16" id="KW-0540">Nuclease</keyword>
<dbReference type="Gene3D" id="3.30.110.110">
    <property type="entry name" value="Mre11, capping domain"/>
    <property type="match status" value="1"/>
</dbReference>
<evidence type="ECO:0000313" key="23">
    <source>
        <dbReference type="Proteomes" id="UP000242525"/>
    </source>
</evidence>
<dbReference type="GO" id="GO:0097552">
    <property type="term" value="P:mitochondrial double-strand break repair via homologous recombination"/>
    <property type="evidence" value="ECO:0007669"/>
    <property type="project" value="TreeGrafter"/>
</dbReference>
<feature type="transmembrane region" description="Helical" evidence="20">
    <location>
        <begin position="479"/>
        <end position="500"/>
    </location>
</feature>
<dbReference type="GO" id="GO:0000724">
    <property type="term" value="P:double-strand break repair via homologous recombination"/>
    <property type="evidence" value="ECO:0007669"/>
    <property type="project" value="TreeGrafter"/>
</dbReference>
<evidence type="ECO:0000256" key="6">
    <source>
        <dbReference type="ARBA" id="ARBA00022722"/>
    </source>
</evidence>
<keyword evidence="14 16" id="KW-0539">Nucleus</keyword>
<comment type="cofactor">
    <cofactor evidence="1 16">
        <name>Mn(2+)</name>
        <dbReference type="ChEBI" id="CHEBI:29035"/>
    </cofactor>
</comment>
<dbReference type="Pfam" id="PF04152">
    <property type="entry name" value="Mre11_DNA_bind"/>
    <property type="match status" value="1"/>
</dbReference>
<evidence type="ECO:0000256" key="19">
    <source>
        <dbReference type="SAM" id="MobiDB-lite"/>
    </source>
</evidence>
<dbReference type="GO" id="GO:0006303">
    <property type="term" value="P:double-strand break repair via nonhomologous end joining"/>
    <property type="evidence" value="ECO:0007669"/>
    <property type="project" value="TreeGrafter"/>
</dbReference>
<keyword evidence="15 16" id="KW-0469">Meiosis</keyword>
<feature type="compositionally biased region" description="Acidic residues" evidence="19">
    <location>
        <begin position="751"/>
        <end position="761"/>
    </location>
</feature>
<feature type="compositionally biased region" description="Polar residues" evidence="19">
    <location>
        <begin position="521"/>
        <end position="531"/>
    </location>
</feature>
<dbReference type="OrthoDB" id="30417at2759"/>